<protein>
    <submittedName>
        <fullName evidence="2">Uncharacterized protein</fullName>
    </submittedName>
</protein>
<feature type="region of interest" description="Disordered" evidence="1">
    <location>
        <begin position="229"/>
        <end position="254"/>
    </location>
</feature>
<feature type="compositionally biased region" description="Basic residues" evidence="1">
    <location>
        <begin position="289"/>
        <end position="305"/>
    </location>
</feature>
<name>A0A4C1VLG6_EUMVA</name>
<comment type="caution">
    <text evidence="2">The sequence shown here is derived from an EMBL/GenBank/DDBJ whole genome shotgun (WGS) entry which is preliminary data.</text>
</comment>
<feature type="region of interest" description="Disordered" evidence="1">
    <location>
        <begin position="347"/>
        <end position="379"/>
    </location>
</feature>
<reference evidence="2 3" key="1">
    <citation type="journal article" date="2019" name="Commun. Biol.">
        <title>The bagworm genome reveals a unique fibroin gene that provides high tensile strength.</title>
        <authorList>
            <person name="Kono N."/>
            <person name="Nakamura H."/>
            <person name="Ohtoshi R."/>
            <person name="Tomita M."/>
            <person name="Numata K."/>
            <person name="Arakawa K."/>
        </authorList>
    </citation>
    <scope>NUCLEOTIDE SEQUENCE [LARGE SCALE GENOMIC DNA]</scope>
</reference>
<evidence type="ECO:0000256" key="1">
    <source>
        <dbReference type="SAM" id="MobiDB-lite"/>
    </source>
</evidence>
<gene>
    <name evidence="2" type="ORF">EVAR_22363_1</name>
</gene>
<dbReference type="EMBL" id="BGZK01000353">
    <property type="protein sequence ID" value="GBP38714.1"/>
    <property type="molecule type" value="Genomic_DNA"/>
</dbReference>
<dbReference type="Proteomes" id="UP000299102">
    <property type="component" value="Unassembled WGS sequence"/>
</dbReference>
<evidence type="ECO:0000313" key="3">
    <source>
        <dbReference type="Proteomes" id="UP000299102"/>
    </source>
</evidence>
<feature type="region of interest" description="Disordered" evidence="1">
    <location>
        <begin position="283"/>
        <end position="314"/>
    </location>
</feature>
<dbReference type="AlphaFoldDB" id="A0A4C1VLG6"/>
<sequence length="379" mass="41118">MFEPYYFQSFPAFPLSPPPAFGLRRVLFGVHSPRTAREVAFFHSDTFKSQIVQSWLWRQMWLRSVERAGGNYGVDKVKKSSLTRLCGVLRSRVGPAERRHAGACTAPAGARLSRALTAVQPPPIPGRPSRARSALREIRRCPYLPTAMANPSYLFFDGSVDLRYDSKIRAVAREMLAAVVIENGDPHELRKRSSYYNRTLGRRRTSFKRAEPKAGSSSKARWRCSVAIGRRPGGGRERMQPGRGGSARGRADACGRGRRQCIGGAASRRCGCWCGSGAGAGAAAVSASRGRRARRGPHRPRRRARGDRAADPAGGALAVARGARPLLHDHAAAPHALFINIGQQAFSRREGGRLSRTASTNRGMQGGGGARSPGAGRNK</sequence>
<keyword evidence="3" id="KW-1185">Reference proteome</keyword>
<organism evidence="2 3">
    <name type="scientific">Eumeta variegata</name>
    <name type="common">Bagworm moth</name>
    <name type="synonym">Eumeta japonica</name>
    <dbReference type="NCBI Taxonomy" id="151549"/>
    <lineage>
        <taxon>Eukaryota</taxon>
        <taxon>Metazoa</taxon>
        <taxon>Ecdysozoa</taxon>
        <taxon>Arthropoda</taxon>
        <taxon>Hexapoda</taxon>
        <taxon>Insecta</taxon>
        <taxon>Pterygota</taxon>
        <taxon>Neoptera</taxon>
        <taxon>Endopterygota</taxon>
        <taxon>Lepidoptera</taxon>
        <taxon>Glossata</taxon>
        <taxon>Ditrysia</taxon>
        <taxon>Tineoidea</taxon>
        <taxon>Psychidae</taxon>
        <taxon>Oiketicinae</taxon>
        <taxon>Eumeta</taxon>
    </lineage>
</organism>
<accession>A0A4C1VLG6</accession>
<evidence type="ECO:0000313" key="2">
    <source>
        <dbReference type="EMBL" id="GBP38714.1"/>
    </source>
</evidence>
<proteinExistence type="predicted"/>